<keyword evidence="3 7" id="KW-0813">Transport</keyword>
<evidence type="ECO:0000313" key="10">
    <source>
        <dbReference type="EMBL" id="KAL1311500.1"/>
    </source>
</evidence>
<dbReference type="PRINTS" id="PR00171">
    <property type="entry name" value="SUGRTRNSPORT"/>
</dbReference>
<dbReference type="PANTHER" id="PTHR48022">
    <property type="entry name" value="PLASTIDIC GLUCOSE TRANSPORTER 4"/>
    <property type="match status" value="1"/>
</dbReference>
<protein>
    <recommendedName>
        <fullName evidence="9">Major facilitator superfamily (MFS) profile domain-containing protein</fullName>
    </recommendedName>
</protein>
<dbReference type="Pfam" id="PF00083">
    <property type="entry name" value="Sugar_tr"/>
    <property type="match status" value="1"/>
</dbReference>
<dbReference type="SUPFAM" id="SSF103473">
    <property type="entry name" value="MFS general substrate transporter"/>
    <property type="match status" value="1"/>
</dbReference>
<dbReference type="PANTHER" id="PTHR48022:SF28">
    <property type="entry name" value="MAJOR FACILITATOR SUPERFAMILY (MFS) PROFILE DOMAIN-CONTAINING PROTEIN-RELATED"/>
    <property type="match status" value="1"/>
</dbReference>
<dbReference type="NCBIfam" id="TIGR00879">
    <property type="entry name" value="SP"/>
    <property type="match status" value="1"/>
</dbReference>
<dbReference type="Gene3D" id="1.20.1250.20">
    <property type="entry name" value="MFS general substrate transporter like domains"/>
    <property type="match status" value="1"/>
</dbReference>
<organism evidence="10 11">
    <name type="scientific">Neodothiora populina</name>
    <dbReference type="NCBI Taxonomy" id="2781224"/>
    <lineage>
        <taxon>Eukaryota</taxon>
        <taxon>Fungi</taxon>
        <taxon>Dikarya</taxon>
        <taxon>Ascomycota</taxon>
        <taxon>Pezizomycotina</taxon>
        <taxon>Dothideomycetes</taxon>
        <taxon>Dothideomycetidae</taxon>
        <taxon>Dothideales</taxon>
        <taxon>Dothioraceae</taxon>
        <taxon>Neodothiora</taxon>
    </lineage>
</organism>
<evidence type="ECO:0000256" key="7">
    <source>
        <dbReference type="RuleBase" id="RU003346"/>
    </source>
</evidence>
<keyword evidence="5 8" id="KW-1133">Transmembrane helix</keyword>
<comment type="subcellular location">
    <subcellularLocation>
        <location evidence="1">Membrane</location>
        <topology evidence="1">Multi-pass membrane protein</topology>
    </subcellularLocation>
</comment>
<keyword evidence="6 8" id="KW-0472">Membrane</keyword>
<comment type="caution">
    <text evidence="10">The sequence shown here is derived from an EMBL/GenBank/DDBJ whole genome shotgun (WGS) entry which is preliminary data.</text>
</comment>
<evidence type="ECO:0000256" key="5">
    <source>
        <dbReference type="ARBA" id="ARBA00022989"/>
    </source>
</evidence>
<keyword evidence="11" id="KW-1185">Reference proteome</keyword>
<dbReference type="PROSITE" id="PS50850">
    <property type="entry name" value="MFS"/>
    <property type="match status" value="1"/>
</dbReference>
<dbReference type="EMBL" id="JBFMKM010000001">
    <property type="protein sequence ID" value="KAL1311500.1"/>
    <property type="molecule type" value="Genomic_DNA"/>
</dbReference>
<dbReference type="InterPro" id="IPR020846">
    <property type="entry name" value="MFS_dom"/>
</dbReference>
<feature type="transmembrane region" description="Helical" evidence="8">
    <location>
        <begin position="442"/>
        <end position="460"/>
    </location>
</feature>
<comment type="similarity">
    <text evidence="2 7">Belongs to the major facilitator superfamily. Sugar transporter (TC 2.A.1.1) family.</text>
</comment>
<dbReference type="GeneID" id="95975326"/>
<reference evidence="10 11" key="1">
    <citation type="submission" date="2024-07" db="EMBL/GenBank/DDBJ databases">
        <title>Draft sequence of the Neodothiora populina.</title>
        <authorList>
            <person name="Drown D.D."/>
            <person name="Schuette U.S."/>
            <person name="Buechlein A.B."/>
            <person name="Rusch D.R."/>
            <person name="Winton L.W."/>
            <person name="Adams G.A."/>
        </authorList>
    </citation>
    <scope>NUCLEOTIDE SEQUENCE [LARGE SCALE GENOMIC DNA]</scope>
    <source>
        <strain evidence="10 11">CPC 39397</strain>
    </source>
</reference>
<feature type="transmembrane region" description="Helical" evidence="8">
    <location>
        <begin position="339"/>
        <end position="360"/>
    </location>
</feature>
<feature type="transmembrane region" description="Helical" evidence="8">
    <location>
        <begin position="315"/>
        <end position="332"/>
    </location>
</feature>
<accession>A0ABR3PPS2</accession>
<gene>
    <name evidence="10" type="ORF">AAFC00_001623</name>
</gene>
<feature type="transmembrane region" description="Helical" evidence="8">
    <location>
        <begin position="180"/>
        <end position="203"/>
    </location>
</feature>
<dbReference type="InterPro" id="IPR005828">
    <property type="entry name" value="MFS_sugar_transport-like"/>
</dbReference>
<feature type="transmembrane region" description="Helical" evidence="8">
    <location>
        <begin position="89"/>
        <end position="108"/>
    </location>
</feature>
<dbReference type="InterPro" id="IPR050360">
    <property type="entry name" value="MFS_Sugar_Transporters"/>
</dbReference>
<evidence type="ECO:0000256" key="8">
    <source>
        <dbReference type="SAM" id="Phobius"/>
    </source>
</evidence>
<feature type="transmembrane region" description="Helical" evidence="8">
    <location>
        <begin position="273"/>
        <end position="295"/>
    </location>
</feature>
<dbReference type="Proteomes" id="UP001562354">
    <property type="component" value="Unassembled WGS sequence"/>
</dbReference>
<sequence>MAFSGLRGNTLLYTVTLLTCLSFLLIGFDNGLMGGFVNGKAFTETLGIDPDSSAGTNMIALIVAIYEIGCFFGAITTSFIGESLGRRRTILAGVVFMLIGALLQATAYSKPHMIVGRIVSGYGMGFINSTAPVLQSEFSPKASRGVFVCAQLSTLNAGVMMVYWIDYAFATVAEGKSTSFVWRVPTILQCLFLFPMLLILYIIPETPRWLVAHDRGEEALDVLRRLHGKKCSNEEILGIHAAIVDAVAIEMSVASGSWRDLLHNDSIQSQRRLLIACSIQAFQQLGGINAIIYYSGTLFQKSLKFDADLSSLMSGFLNTWFFLASFIPWFLIDRVGRRPLLLSMVSLMALVMAVQAALIYQVEKGTSIAHSAGIGAATMLFVFQGAFTIGFQATVWVYPSEILPLKLRQRGSSLSTAVNWICNFLIVYITPPALNNIGWRTYIIFAVLNATWVPIMYVFYPETRRLGLEEIDLLFMNELTSRSFSTERDKRHIGTHVELVRNKALE</sequence>
<dbReference type="InterPro" id="IPR003663">
    <property type="entry name" value="Sugar/inositol_transpt"/>
</dbReference>
<evidence type="ECO:0000259" key="9">
    <source>
        <dbReference type="PROSITE" id="PS50850"/>
    </source>
</evidence>
<feature type="domain" description="Major facilitator superfamily (MFS) profile" evidence="9">
    <location>
        <begin position="15"/>
        <end position="464"/>
    </location>
</feature>
<feature type="transmembrane region" description="Helical" evidence="8">
    <location>
        <begin position="372"/>
        <end position="399"/>
    </location>
</feature>
<feature type="transmembrane region" description="Helical" evidence="8">
    <location>
        <begin position="57"/>
        <end position="77"/>
    </location>
</feature>
<feature type="transmembrane region" description="Helical" evidence="8">
    <location>
        <begin position="411"/>
        <end position="430"/>
    </location>
</feature>
<evidence type="ECO:0000256" key="1">
    <source>
        <dbReference type="ARBA" id="ARBA00004141"/>
    </source>
</evidence>
<evidence type="ECO:0000256" key="6">
    <source>
        <dbReference type="ARBA" id="ARBA00023136"/>
    </source>
</evidence>
<feature type="transmembrane region" description="Helical" evidence="8">
    <location>
        <begin position="114"/>
        <end position="134"/>
    </location>
</feature>
<name>A0ABR3PPS2_9PEZI</name>
<evidence type="ECO:0000313" key="11">
    <source>
        <dbReference type="Proteomes" id="UP001562354"/>
    </source>
</evidence>
<evidence type="ECO:0000256" key="3">
    <source>
        <dbReference type="ARBA" id="ARBA00022448"/>
    </source>
</evidence>
<evidence type="ECO:0000256" key="2">
    <source>
        <dbReference type="ARBA" id="ARBA00010992"/>
    </source>
</evidence>
<feature type="transmembrane region" description="Helical" evidence="8">
    <location>
        <begin position="12"/>
        <end position="37"/>
    </location>
</feature>
<dbReference type="InterPro" id="IPR036259">
    <property type="entry name" value="MFS_trans_sf"/>
</dbReference>
<keyword evidence="4 8" id="KW-0812">Transmembrane</keyword>
<evidence type="ECO:0000256" key="4">
    <source>
        <dbReference type="ARBA" id="ARBA00022692"/>
    </source>
</evidence>
<proteinExistence type="inferred from homology"/>
<dbReference type="RefSeq" id="XP_069204349.1">
    <property type="nucleotide sequence ID" value="XM_069340828.1"/>
</dbReference>
<feature type="transmembrane region" description="Helical" evidence="8">
    <location>
        <begin position="146"/>
        <end position="165"/>
    </location>
</feature>